<dbReference type="Proteomes" id="UP000701702">
    <property type="component" value="Unassembled WGS sequence"/>
</dbReference>
<evidence type="ECO:0000313" key="7">
    <source>
        <dbReference type="Proteomes" id="UP000701702"/>
    </source>
</evidence>
<sequence>MENASPSVAPSYVELAELEIFRAVAREQSITRAAKVLARVQSNVTTRVKQLEESLGVTLFQRDSRKMILTPEGQRLLGYAEQMLTLAEEARQSMRLSAPSGTLRLGSMESSAATLLPKPLAQFHAAWPEVELKLTTGTTGFLVDSVLGHRLDCAVIAHPGTGTPRNISMAALGEGLEGVFLRTEELVLILPGTHPRARGPRDVTLRHLAAFSKGCTYRRCAEDWLEQAGEDLRHRLSVIEMPSYHAILACVTAGSAAAIVPRSLLAMYPDATDLQTVPVRSAHTFLVRRAGFTTSAYEAFVRELRQT</sequence>
<evidence type="ECO:0000256" key="2">
    <source>
        <dbReference type="ARBA" id="ARBA00023015"/>
    </source>
</evidence>
<evidence type="ECO:0000256" key="1">
    <source>
        <dbReference type="ARBA" id="ARBA00009437"/>
    </source>
</evidence>
<dbReference type="SUPFAM" id="SSF46785">
    <property type="entry name" value="Winged helix' DNA-binding domain"/>
    <property type="match status" value="1"/>
</dbReference>
<dbReference type="Gene3D" id="1.10.10.10">
    <property type="entry name" value="Winged helix-like DNA-binding domain superfamily/Winged helix DNA-binding domain"/>
    <property type="match status" value="1"/>
</dbReference>
<evidence type="ECO:0000259" key="5">
    <source>
        <dbReference type="PROSITE" id="PS50931"/>
    </source>
</evidence>
<dbReference type="Pfam" id="PF00126">
    <property type="entry name" value="HTH_1"/>
    <property type="match status" value="1"/>
</dbReference>
<evidence type="ECO:0000256" key="4">
    <source>
        <dbReference type="ARBA" id="ARBA00023163"/>
    </source>
</evidence>
<comment type="similarity">
    <text evidence="1">Belongs to the LysR transcriptional regulatory family.</text>
</comment>
<dbReference type="SUPFAM" id="SSF53850">
    <property type="entry name" value="Periplasmic binding protein-like II"/>
    <property type="match status" value="1"/>
</dbReference>
<dbReference type="PANTHER" id="PTHR30126">
    <property type="entry name" value="HTH-TYPE TRANSCRIPTIONAL REGULATOR"/>
    <property type="match status" value="1"/>
</dbReference>
<evidence type="ECO:0000256" key="3">
    <source>
        <dbReference type="ARBA" id="ARBA00023125"/>
    </source>
</evidence>
<dbReference type="InterPro" id="IPR000847">
    <property type="entry name" value="LysR_HTH_N"/>
</dbReference>
<evidence type="ECO:0000313" key="6">
    <source>
        <dbReference type="EMBL" id="CAG9178792.1"/>
    </source>
</evidence>
<keyword evidence="3" id="KW-0238">DNA-binding</keyword>
<name>A0ABM8XFB1_9BURK</name>
<keyword evidence="4" id="KW-0804">Transcription</keyword>
<keyword evidence="2" id="KW-0805">Transcription regulation</keyword>
<dbReference type="InterPro" id="IPR036388">
    <property type="entry name" value="WH-like_DNA-bd_sf"/>
</dbReference>
<proteinExistence type="inferred from homology"/>
<gene>
    <name evidence="6" type="primary">yofA_2</name>
    <name evidence="6" type="ORF">LMG23994_04002</name>
</gene>
<comment type="caution">
    <text evidence="6">The sequence shown here is derived from an EMBL/GenBank/DDBJ whole genome shotgun (WGS) entry which is preliminary data.</text>
</comment>
<dbReference type="PROSITE" id="PS50931">
    <property type="entry name" value="HTH_LYSR"/>
    <property type="match status" value="1"/>
</dbReference>
<feature type="domain" description="HTH lysR-type" evidence="5">
    <location>
        <begin position="13"/>
        <end position="70"/>
    </location>
</feature>
<accession>A0ABM8XFB1</accession>
<dbReference type="InterPro" id="IPR036390">
    <property type="entry name" value="WH_DNA-bd_sf"/>
</dbReference>
<dbReference type="Gene3D" id="3.40.190.290">
    <property type="match status" value="1"/>
</dbReference>
<organism evidence="6 7">
    <name type="scientific">Cupriavidus pinatubonensis</name>
    <dbReference type="NCBI Taxonomy" id="248026"/>
    <lineage>
        <taxon>Bacteria</taxon>
        <taxon>Pseudomonadati</taxon>
        <taxon>Pseudomonadota</taxon>
        <taxon>Betaproteobacteria</taxon>
        <taxon>Burkholderiales</taxon>
        <taxon>Burkholderiaceae</taxon>
        <taxon>Cupriavidus</taxon>
    </lineage>
</organism>
<protein>
    <submittedName>
        <fullName evidence="6">HTH-type transcriptional regulator YofA</fullName>
    </submittedName>
</protein>
<reference evidence="6 7" key="1">
    <citation type="submission" date="2021-08" db="EMBL/GenBank/DDBJ databases">
        <authorList>
            <person name="Peeters C."/>
        </authorList>
    </citation>
    <scope>NUCLEOTIDE SEQUENCE [LARGE SCALE GENOMIC DNA]</scope>
    <source>
        <strain evidence="6 7">LMG 23994</strain>
    </source>
</reference>
<keyword evidence="7" id="KW-1185">Reference proteome</keyword>
<dbReference type="PANTHER" id="PTHR30126:SF40">
    <property type="entry name" value="HTH-TYPE TRANSCRIPTIONAL REGULATOR GLTR"/>
    <property type="match status" value="1"/>
</dbReference>
<dbReference type="EMBL" id="CAJZAF010000023">
    <property type="protein sequence ID" value="CAG9178792.1"/>
    <property type="molecule type" value="Genomic_DNA"/>
</dbReference>
<dbReference type="Pfam" id="PF03466">
    <property type="entry name" value="LysR_substrate"/>
    <property type="match status" value="1"/>
</dbReference>
<dbReference type="PRINTS" id="PR00039">
    <property type="entry name" value="HTHLYSR"/>
</dbReference>
<dbReference type="InterPro" id="IPR005119">
    <property type="entry name" value="LysR_subst-bd"/>
</dbReference>